<keyword evidence="1" id="KW-0812">Transmembrane</keyword>
<comment type="caution">
    <text evidence="2">The sequence shown here is derived from an EMBL/GenBank/DDBJ whole genome shotgun (WGS) entry which is preliminary data.</text>
</comment>
<keyword evidence="1" id="KW-0472">Membrane</keyword>
<evidence type="ECO:0000313" key="3">
    <source>
        <dbReference type="Proteomes" id="UP000251956"/>
    </source>
</evidence>
<name>A0A330GSS8_9HYPH</name>
<feature type="transmembrane region" description="Helical" evidence="1">
    <location>
        <begin position="99"/>
        <end position="119"/>
    </location>
</feature>
<evidence type="ECO:0000256" key="1">
    <source>
        <dbReference type="SAM" id="Phobius"/>
    </source>
</evidence>
<reference evidence="2 3" key="1">
    <citation type="submission" date="2018-07" db="EMBL/GenBank/DDBJ databases">
        <title>Diversity of Mesorhizobium strains in Brazil.</title>
        <authorList>
            <person name="Helene L.C.F."/>
            <person name="Dall'Agnol R."/>
            <person name="Delamuta J.R.M."/>
            <person name="Hungria M."/>
        </authorList>
    </citation>
    <scope>NUCLEOTIDE SEQUENCE [LARGE SCALE GENOMIC DNA]</scope>
    <source>
        <strain evidence="2 3">CNPSo 3140</strain>
    </source>
</reference>
<feature type="transmembrane region" description="Helical" evidence="1">
    <location>
        <begin position="52"/>
        <end position="72"/>
    </location>
</feature>
<dbReference type="OrthoDB" id="7593905at2"/>
<feature type="transmembrane region" description="Helical" evidence="1">
    <location>
        <begin position="21"/>
        <end position="40"/>
    </location>
</feature>
<organism evidence="2 3">
    <name type="scientific">Mesorhizobium atlanticum</name>
    <dbReference type="NCBI Taxonomy" id="2233532"/>
    <lineage>
        <taxon>Bacteria</taxon>
        <taxon>Pseudomonadati</taxon>
        <taxon>Pseudomonadota</taxon>
        <taxon>Alphaproteobacteria</taxon>
        <taxon>Hyphomicrobiales</taxon>
        <taxon>Phyllobacteriaceae</taxon>
        <taxon>Mesorhizobium</taxon>
    </lineage>
</organism>
<accession>A0A330GSS8</accession>
<keyword evidence="1" id="KW-1133">Transmembrane helix</keyword>
<proteinExistence type="predicted"/>
<dbReference type="AlphaFoldDB" id="A0A330GSS8"/>
<evidence type="ECO:0000313" key="2">
    <source>
        <dbReference type="EMBL" id="RAZ72380.1"/>
    </source>
</evidence>
<feature type="transmembrane region" description="Helical" evidence="1">
    <location>
        <begin position="126"/>
        <end position="145"/>
    </location>
</feature>
<keyword evidence="3" id="KW-1185">Reference proteome</keyword>
<dbReference type="EMBL" id="QMBQ01000011">
    <property type="protein sequence ID" value="RAZ72380.1"/>
    <property type="molecule type" value="Genomic_DNA"/>
</dbReference>
<sequence>MDGLRRLWRRLAAYTAHDDPMASAANWIALVVAWNQPFYPLYLWGAVGTDKIAPSFLTFFSTPFFLAVPAVAKRHPLAARVMLALTGVANGIVSTKAFGVGSGVEIFLLPCALIGAALFRPSERAIGLVVIALSAAAHFIPARFFGEPLAGYTAADNSAMIGVNAVSAATLTVFIGLLLSGALANSEQRGGQAPRRK</sequence>
<feature type="transmembrane region" description="Helical" evidence="1">
    <location>
        <begin position="165"/>
        <end position="186"/>
    </location>
</feature>
<feature type="transmembrane region" description="Helical" evidence="1">
    <location>
        <begin position="77"/>
        <end position="93"/>
    </location>
</feature>
<gene>
    <name evidence="2" type="ORF">DPM35_28950</name>
</gene>
<protein>
    <submittedName>
        <fullName evidence="2">Uncharacterized protein</fullName>
    </submittedName>
</protein>
<dbReference type="Proteomes" id="UP000251956">
    <property type="component" value="Unassembled WGS sequence"/>
</dbReference>